<keyword evidence="5 10" id="KW-0812">Transmembrane</keyword>
<evidence type="ECO:0000256" key="9">
    <source>
        <dbReference type="ARBA" id="ARBA00023237"/>
    </source>
</evidence>
<dbReference type="GO" id="GO:0009279">
    <property type="term" value="C:cell outer membrane"/>
    <property type="evidence" value="ECO:0007669"/>
    <property type="project" value="UniProtKB-SubCell"/>
</dbReference>
<evidence type="ECO:0000256" key="12">
    <source>
        <dbReference type="SAM" id="SignalP"/>
    </source>
</evidence>
<evidence type="ECO:0000256" key="11">
    <source>
        <dbReference type="RuleBase" id="RU003357"/>
    </source>
</evidence>
<accession>A0A318GVE6</accession>
<evidence type="ECO:0000259" key="14">
    <source>
        <dbReference type="Pfam" id="PF07715"/>
    </source>
</evidence>
<keyword evidence="4 10" id="KW-1134">Transmembrane beta strand</keyword>
<comment type="caution">
    <text evidence="15">The sequence shown here is derived from an EMBL/GenBank/DDBJ whole genome shotgun (WGS) entry which is preliminary data.</text>
</comment>
<reference evidence="15 16" key="1">
    <citation type="submission" date="2018-05" db="EMBL/GenBank/DDBJ databases">
        <title>Genomic Encyclopedia of Type Strains, Phase IV (KMG-IV): sequencing the most valuable type-strain genomes for metagenomic binning, comparative biology and taxonomic classification.</title>
        <authorList>
            <person name="Goeker M."/>
        </authorList>
    </citation>
    <scope>NUCLEOTIDE SEQUENCE [LARGE SCALE GENOMIC DNA]</scope>
    <source>
        <strain evidence="15 16">DSM 566</strain>
    </source>
</reference>
<evidence type="ECO:0000256" key="7">
    <source>
        <dbReference type="ARBA" id="ARBA00023136"/>
    </source>
</evidence>
<dbReference type="RefSeq" id="WP_110402122.1">
    <property type="nucleotide sequence ID" value="NZ_QJJS01000020.1"/>
</dbReference>
<comment type="subcellular location">
    <subcellularLocation>
        <location evidence="1 10">Cell outer membrane</location>
        <topology evidence="1 10">Multi-pass membrane protein</topology>
    </subcellularLocation>
</comment>
<dbReference type="EMBL" id="QJJS01000020">
    <property type="protein sequence ID" value="PXW93419.1"/>
    <property type="molecule type" value="Genomic_DNA"/>
</dbReference>
<protein>
    <submittedName>
        <fullName evidence="15">Iron complex outermembrane receptor protein</fullName>
    </submittedName>
</protein>
<evidence type="ECO:0000256" key="3">
    <source>
        <dbReference type="ARBA" id="ARBA00022448"/>
    </source>
</evidence>
<dbReference type="InterPro" id="IPR037066">
    <property type="entry name" value="Plug_dom_sf"/>
</dbReference>
<keyword evidence="7 10" id="KW-0472">Membrane</keyword>
<evidence type="ECO:0000256" key="2">
    <source>
        <dbReference type="ARBA" id="ARBA00009810"/>
    </source>
</evidence>
<evidence type="ECO:0000256" key="1">
    <source>
        <dbReference type="ARBA" id="ARBA00004571"/>
    </source>
</evidence>
<dbReference type="InterPro" id="IPR012910">
    <property type="entry name" value="Plug_dom"/>
</dbReference>
<dbReference type="InterPro" id="IPR000531">
    <property type="entry name" value="Beta-barrel_TonB"/>
</dbReference>
<dbReference type="Gene3D" id="2.40.170.20">
    <property type="entry name" value="TonB-dependent receptor, beta-barrel domain"/>
    <property type="match status" value="1"/>
</dbReference>
<dbReference type="GO" id="GO:0044718">
    <property type="term" value="P:siderophore transmembrane transport"/>
    <property type="evidence" value="ECO:0007669"/>
    <property type="project" value="TreeGrafter"/>
</dbReference>
<dbReference type="GO" id="GO:0015344">
    <property type="term" value="F:siderophore uptake transmembrane transporter activity"/>
    <property type="evidence" value="ECO:0007669"/>
    <property type="project" value="TreeGrafter"/>
</dbReference>
<evidence type="ECO:0000256" key="6">
    <source>
        <dbReference type="ARBA" id="ARBA00023077"/>
    </source>
</evidence>
<keyword evidence="9 10" id="KW-0998">Cell outer membrane</keyword>
<evidence type="ECO:0000256" key="8">
    <source>
        <dbReference type="ARBA" id="ARBA00023170"/>
    </source>
</evidence>
<evidence type="ECO:0000256" key="10">
    <source>
        <dbReference type="PROSITE-ProRule" id="PRU01360"/>
    </source>
</evidence>
<feature type="signal peptide" evidence="12">
    <location>
        <begin position="1"/>
        <end position="33"/>
    </location>
</feature>
<dbReference type="SUPFAM" id="SSF56935">
    <property type="entry name" value="Porins"/>
    <property type="match status" value="1"/>
</dbReference>
<organism evidence="15 16">
    <name type="scientific">Sphaerotilus hippei</name>
    <dbReference type="NCBI Taxonomy" id="744406"/>
    <lineage>
        <taxon>Bacteria</taxon>
        <taxon>Pseudomonadati</taxon>
        <taxon>Pseudomonadota</taxon>
        <taxon>Betaproteobacteria</taxon>
        <taxon>Burkholderiales</taxon>
        <taxon>Sphaerotilaceae</taxon>
        <taxon>Sphaerotilus</taxon>
    </lineage>
</organism>
<dbReference type="Pfam" id="PF07715">
    <property type="entry name" value="Plug"/>
    <property type="match status" value="1"/>
</dbReference>
<dbReference type="InterPro" id="IPR036942">
    <property type="entry name" value="Beta-barrel_TonB_sf"/>
</dbReference>
<feature type="domain" description="TonB-dependent receptor plug" evidence="14">
    <location>
        <begin position="62"/>
        <end position="171"/>
    </location>
</feature>
<evidence type="ECO:0000313" key="16">
    <source>
        <dbReference type="Proteomes" id="UP000247811"/>
    </source>
</evidence>
<feature type="chain" id="PRO_5016407390" evidence="12">
    <location>
        <begin position="34"/>
        <end position="687"/>
    </location>
</feature>
<dbReference type="OrthoDB" id="183532at2"/>
<keyword evidence="3 10" id="KW-0813">Transport</keyword>
<comment type="similarity">
    <text evidence="2 10 11">Belongs to the TonB-dependent receptor family.</text>
</comment>
<keyword evidence="6 11" id="KW-0798">TonB box</keyword>
<dbReference type="Proteomes" id="UP000247811">
    <property type="component" value="Unassembled WGS sequence"/>
</dbReference>
<dbReference type="AlphaFoldDB" id="A0A318GVE6"/>
<evidence type="ECO:0000259" key="13">
    <source>
        <dbReference type="Pfam" id="PF00593"/>
    </source>
</evidence>
<evidence type="ECO:0000313" key="15">
    <source>
        <dbReference type="EMBL" id="PXW93419.1"/>
    </source>
</evidence>
<dbReference type="InterPro" id="IPR039426">
    <property type="entry name" value="TonB-dep_rcpt-like"/>
</dbReference>
<keyword evidence="8 15" id="KW-0675">Receptor</keyword>
<name>A0A318GVE6_9BURK</name>
<keyword evidence="16" id="KW-1185">Reference proteome</keyword>
<evidence type="ECO:0000256" key="4">
    <source>
        <dbReference type="ARBA" id="ARBA00022452"/>
    </source>
</evidence>
<dbReference type="PROSITE" id="PS52016">
    <property type="entry name" value="TONB_DEPENDENT_REC_3"/>
    <property type="match status" value="1"/>
</dbReference>
<dbReference type="Pfam" id="PF00593">
    <property type="entry name" value="TonB_dep_Rec_b-barrel"/>
    <property type="match status" value="1"/>
</dbReference>
<sequence>MSELPVPAPVRPLKPLRLALALLGGLCGLPAQAAAELEVTQLSIEALMDMEVTTVSRKTQRLTDTAAAAFVLTADDIQRSGATSIPEALRAVPGLQVARISSSHWAVSARGFNGRFANKLLVLVDGHSVYSPLYSGVFWEAEDLPLEDIDRIEVIRGSGAALWGANAVNGIINIITRSARRTQDTLVTALAGDENRSIVTVRHGARVDDDTHFRLWARASDRKAALHGSEQRGADALQAARAGFRLDRESDATQSRLIGQIHDTSAGQILLIPQLTAPYVAATPTSQVNRGTHLLGRHEWTFGDGSQGSLQGYIDQSHISLPEVLTEDRSTVDLDFQHRLSPDERQDVIWGLGYRRSSDHIRSAGVPVDLRPERRTAELFSAFVHDEITVMPGTWKVVIGSKFEQSTYSGLEIQPQLRSLWSLSPTQSVWAAVSRAARTPSRAELGVNATLAVLPPMSAGNPTPMPLVAYTAANPDLDSESVVALELGYRTLLAPAVSLDVAAFHGRYRDLRAGRSLGTEPVFEGGSPYPSYLRYNSTTSNSLKARETGVEVALDWHVTPSWRLQSAWTWLDVGASRNGDPANDASAIDAEGTNPRNQLSLRSSLDLGPDWQVDGWLRHVTRLPATRIAAYTELDLRLAWRVTPRLELSLAGQNLLHRQHAEYASDQLPSQDMQIPRSVHLKARLQF</sequence>
<gene>
    <name evidence="15" type="ORF">C7444_12071</name>
</gene>
<dbReference type="PANTHER" id="PTHR30069">
    <property type="entry name" value="TONB-DEPENDENT OUTER MEMBRANE RECEPTOR"/>
    <property type="match status" value="1"/>
</dbReference>
<dbReference type="PANTHER" id="PTHR30069:SF27">
    <property type="entry name" value="BLL4766 PROTEIN"/>
    <property type="match status" value="1"/>
</dbReference>
<feature type="domain" description="TonB-dependent receptor-like beta-barrel" evidence="13">
    <location>
        <begin position="297"/>
        <end position="655"/>
    </location>
</feature>
<evidence type="ECO:0000256" key="5">
    <source>
        <dbReference type="ARBA" id="ARBA00022692"/>
    </source>
</evidence>
<dbReference type="Gene3D" id="2.170.130.10">
    <property type="entry name" value="TonB-dependent receptor, plug domain"/>
    <property type="match status" value="1"/>
</dbReference>
<proteinExistence type="inferred from homology"/>
<keyword evidence="12" id="KW-0732">Signal</keyword>